<protein>
    <submittedName>
        <fullName evidence="2">Uncharacterized protein</fullName>
    </submittedName>
</protein>
<feature type="compositionally biased region" description="Basic and acidic residues" evidence="1">
    <location>
        <begin position="36"/>
        <end position="73"/>
    </location>
</feature>
<gene>
    <name evidence="2" type="ORF">niasHT_031975</name>
</gene>
<proteinExistence type="predicted"/>
<dbReference type="EMBL" id="JBICBT010001358">
    <property type="protein sequence ID" value="KAL3071611.1"/>
    <property type="molecule type" value="Genomic_DNA"/>
</dbReference>
<comment type="caution">
    <text evidence="2">The sequence shown here is derived from an EMBL/GenBank/DDBJ whole genome shotgun (WGS) entry which is preliminary data.</text>
</comment>
<feature type="region of interest" description="Disordered" evidence="1">
    <location>
        <begin position="36"/>
        <end position="89"/>
    </location>
</feature>
<name>A0ABD2HY03_9BILA</name>
<evidence type="ECO:0000313" key="2">
    <source>
        <dbReference type="EMBL" id="KAL3071611.1"/>
    </source>
</evidence>
<dbReference type="Proteomes" id="UP001620626">
    <property type="component" value="Unassembled WGS sequence"/>
</dbReference>
<keyword evidence="3" id="KW-1185">Reference proteome</keyword>
<evidence type="ECO:0000313" key="3">
    <source>
        <dbReference type="Proteomes" id="UP001620626"/>
    </source>
</evidence>
<sequence>MKNAAQTADQGKKKEEHLVCPHCNGHIKPEELKMQLKDKQSPAEQQKEKPKMARERHPWHVMDDVQIGEEHLPMNEGDDDADLRMEKKS</sequence>
<dbReference type="AlphaFoldDB" id="A0ABD2HY03"/>
<accession>A0ABD2HY03</accession>
<evidence type="ECO:0000256" key="1">
    <source>
        <dbReference type="SAM" id="MobiDB-lite"/>
    </source>
</evidence>
<reference evidence="2 3" key="1">
    <citation type="submission" date="2024-10" db="EMBL/GenBank/DDBJ databases">
        <authorList>
            <person name="Kim D."/>
        </authorList>
    </citation>
    <scope>NUCLEOTIDE SEQUENCE [LARGE SCALE GENOMIC DNA]</scope>
    <source>
        <strain evidence="2">BH-2024</strain>
    </source>
</reference>
<organism evidence="2 3">
    <name type="scientific">Heterodera trifolii</name>
    <dbReference type="NCBI Taxonomy" id="157864"/>
    <lineage>
        <taxon>Eukaryota</taxon>
        <taxon>Metazoa</taxon>
        <taxon>Ecdysozoa</taxon>
        <taxon>Nematoda</taxon>
        <taxon>Chromadorea</taxon>
        <taxon>Rhabditida</taxon>
        <taxon>Tylenchina</taxon>
        <taxon>Tylenchomorpha</taxon>
        <taxon>Tylenchoidea</taxon>
        <taxon>Heteroderidae</taxon>
        <taxon>Heteroderinae</taxon>
        <taxon>Heterodera</taxon>
    </lineage>
</organism>